<dbReference type="Pfam" id="PF18483">
    <property type="entry name" value="Lectin_L-type_dom"/>
    <property type="match status" value="1"/>
</dbReference>
<dbReference type="InterPro" id="IPR013320">
    <property type="entry name" value="ConA-like_dom_sf"/>
</dbReference>
<evidence type="ECO:0000313" key="2">
    <source>
        <dbReference type="Proteomes" id="UP001602245"/>
    </source>
</evidence>
<sequence>MAVLAFSITTGAAPSGAYAADDEPLINFPTFAGASKMLDRNGTADLITSSGRLHQRILRMTAGGFRQAGSAWARTKLDLGQSFESRFKAYLHHAKPGADGIAFLVQNDGPRALGGWGGGLGYRGITDSVAVEFDTFQNTNDPSSNHLAVVMHGNPDNHSAVGEPSIPLYGRPFWARVVYDAPSNDLRIYVKSLRAGSDEELALETTVDLADEVGARSAWVGFTAATGSALSKQDIYSWTVEAPGA</sequence>
<dbReference type="InterPro" id="IPR019825">
    <property type="entry name" value="Lectin_legB_Mn/Ca_BS"/>
</dbReference>
<comment type="caution">
    <text evidence="1">The sequence shown here is derived from an EMBL/GenBank/DDBJ whole genome shotgun (WGS) entry which is preliminary data.</text>
</comment>
<organism evidence="1 2">
    <name type="scientific">Paractinoplanes globisporus</name>
    <dbReference type="NCBI Taxonomy" id="113565"/>
    <lineage>
        <taxon>Bacteria</taxon>
        <taxon>Bacillati</taxon>
        <taxon>Actinomycetota</taxon>
        <taxon>Actinomycetes</taxon>
        <taxon>Micromonosporales</taxon>
        <taxon>Micromonosporaceae</taxon>
        <taxon>Paractinoplanes</taxon>
    </lineage>
</organism>
<dbReference type="RefSeq" id="WP_020512309.1">
    <property type="nucleotide sequence ID" value="NZ_JBIAZU010000006.1"/>
</dbReference>
<proteinExistence type="predicted"/>
<reference evidence="1 2" key="1">
    <citation type="submission" date="2024-10" db="EMBL/GenBank/DDBJ databases">
        <title>The Natural Products Discovery Center: Release of the First 8490 Sequenced Strains for Exploring Actinobacteria Biosynthetic Diversity.</title>
        <authorList>
            <person name="Kalkreuter E."/>
            <person name="Kautsar S.A."/>
            <person name="Yang D."/>
            <person name="Bader C.D."/>
            <person name="Teijaro C.N."/>
            <person name="Fluegel L."/>
            <person name="Davis C.M."/>
            <person name="Simpson J.R."/>
            <person name="Lauterbach L."/>
            <person name="Steele A.D."/>
            <person name="Gui C."/>
            <person name="Meng S."/>
            <person name="Li G."/>
            <person name="Viehrig K."/>
            <person name="Ye F."/>
            <person name="Su P."/>
            <person name="Kiefer A.F."/>
            <person name="Nichols A."/>
            <person name="Cepeda A.J."/>
            <person name="Yan W."/>
            <person name="Fan B."/>
            <person name="Jiang Y."/>
            <person name="Adhikari A."/>
            <person name="Zheng C.-J."/>
            <person name="Schuster L."/>
            <person name="Cowan T.M."/>
            <person name="Smanski M.J."/>
            <person name="Chevrette M.G."/>
            <person name="De Carvalho L.P.S."/>
            <person name="Shen B."/>
        </authorList>
    </citation>
    <scope>NUCLEOTIDE SEQUENCE [LARGE SCALE GENOMIC DNA]</scope>
    <source>
        <strain evidence="1 2">NPDC000087</strain>
    </source>
</reference>
<dbReference type="InterPro" id="IPR056573">
    <property type="entry name" value="Lectin_L-type_dom"/>
</dbReference>
<evidence type="ECO:0000313" key="1">
    <source>
        <dbReference type="EMBL" id="MFF5294065.1"/>
    </source>
</evidence>
<dbReference type="EMBL" id="JBIAZU010000006">
    <property type="protein sequence ID" value="MFF5294065.1"/>
    <property type="molecule type" value="Genomic_DNA"/>
</dbReference>
<dbReference type="PROSITE" id="PS00307">
    <property type="entry name" value="LECTIN_LEGUME_BETA"/>
    <property type="match status" value="1"/>
</dbReference>
<dbReference type="PANTHER" id="PTHR32401">
    <property type="entry name" value="CONCANAVALIN A-LIKE LECTIN FAMILY PROTEIN"/>
    <property type="match status" value="1"/>
</dbReference>
<dbReference type="CDD" id="cd01951">
    <property type="entry name" value="lectin_L-type"/>
    <property type="match status" value="1"/>
</dbReference>
<dbReference type="Gene3D" id="2.60.120.200">
    <property type="match status" value="1"/>
</dbReference>
<dbReference type="InterPro" id="IPR050258">
    <property type="entry name" value="Leguminous_Lectin"/>
</dbReference>
<accession>A0ABW6WLH4</accession>
<dbReference type="PANTHER" id="PTHR32401:SF48">
    <property type="entry name" value="LEGUME LECTIN DOMAIN-CONTAINING PROTEIN"/>
    <property type="match status" value="1"/>
</dbReference>
<name>A0ABW6WLH4_9ACTN</name>
<protein>
    <submittedName>
        <fullName evidence="1">L-type lectin-domain containing protein</fullName>
    </submittedName>
</protein>
<keyword evidence="2" id="KW-1185">Reference proteome</keyword>
<dbReference type="Proteomes" id="UP001602245">
    <property type="component" value="Unassembled WGS sequence"/>
</dbReference>
<dbReference type="SUPFAM" id="SSF49899">
    <property type="entry name" value="Concanavalin A-like lectins/glucanases"/>
    <property type="match status" value="1"/>
</dbReference>
<gene>
    <name evidence="1" type="ORF">ACFY35_31910</name>
</gene>